<protein>
    <submittedName>
        <fullName evidence="8">Chromate transporter</fullName>
    </submittedName>
</protein>
<keyword evidence="5 7" id="KW-1133">Transmembrane helix</keyword>
<gene>
    <name evidence="8" type="ORF">SAMN04488541_100550</name>
</gene>
<evidence type="ECO:0000256" key="5">
    <source>
        <dbReference type="ARBA" id="ARBA00022989"/>
    </source>
</evidence>
<evidence type="ECO:0000313" key="9">
    <source>
        <dbReference type="Proteomes" id="UP000199513"/>
    </source>
</evidence>
<dbReference type="GO" id="GO:0015109">
    <property type="term" value="F:chromate transmembrane transporter activity"/>
    <property type="evidence" value="ECO:0007669"/>
    <property type="project" value="InterPro"/>
</dbReference>
<feature type="transmembrane region" description="Helical" evidence="7">
    <location>
        <begin position="183"/>
        <end position="200"/>
    </location>
</feature>
<evidence type="ECO:0000256" key="1">
    <source>
        <dbReference type="ARBA" id="ARBA00004651"/>
    </source>
</evidence>
<dbReference type="NCBIfam" id="TIGR00937">
    <property type="entry name" value="2A51"/>
    <property type="match status" value="1"/>
</dbReference>
<feature type="transmembrane region" description="Helical" evidence="7">
    <location>
        <begin position="33"/>
        <end position="56"/>
    </location>
</feature>
<dbReference type="RefSeq" id="WP_091540435.1">
    <property type="nucleotide sequence ID" value="NZ_FONY01000005.1"/>
</dbReference>
<dbReference type="GO" id="GO:0005886">
    <property type="term" value="C:plasma membrane"/>
    <property type="evidence" value="ECO:0007669"/>
    <property type="project" value="UniProtKB-SubCell"/>
</dbReference>
<dbReference type="Pfam" id="PF02417">
    <property type="entry name" value="Chromate_transp"/>
    <property type="match status" value="2"/>
</dbReference>
<accession>A0A1I2CK69</accession>
<dbReference type="InterPro" id="IPR014047">
    <property type="entry name" value="Chr_Tranpt_l_chain"/>
</dbReference>
<organism evidence="8 9">
    <name type="scientific">Thermoflexibacter ruber</name>
    <dbReference type="NCBI Taxonomy" id="1003"/>
    <lineage>
        <taxon>Bacteria</taxon>
        <taxon>Pseudomonadati</taxon>
        <taxon>Bacteroidota</taxon>
        <taxon>Cytophagia</taxon>
        <taxon>Cytophagales</taxon>
        <taxon>Thermoflexibacteraceae</taxon>
        <taxon>Thermoflexibacter</taxon>
    </lineage>
</organism>
<dbReference type="InterPro" id="IPR003370">
    <property type="entry name" value="Chromate_transpt"/>
</dbReference>
<keyword evidence="9" id="KW-1185">Reference proteome</keyword>
<feature type="transmembrane region" description="Helical" evidence="7">
    <location>
        <begin position="322"/>
        <end position="345"/>
    </location>
</feature>
<dbReference type="PIRSF" id="PIRSF004810">
    <property type="entry name" value="ChrA"/>
    <property type="match status" value="1"/>
</dbReference>
<keyword evidence="4 7" id="KW-0812">Transmembrane</keyword>
<proteinExistence type="inferred from homology"/>
<keyword evidence="3" id="KW-1003">Cell membrane</keyword>
<name>A0A1I2CK69_9BACT</name>
<evidence type="ECO:0000256" key="6">
    <source>
        <dbReference type="ARBA" id="ARBA00023136"/>
    </source>
</evidence>
<keyword evidence="6 7" id="KW-0472">Membrane</keyword>
<feature type="transmembrane region" description="Helical" evidence="7">
    <location>
        <begin position="160"/>
        <end position="177"/>
    </location>
</feature>
<dbReference type="PANTHER" id="PTHR33567:SF3">
    <property type="entry name" value="CHROMATE ION TRANSPORTER (EUROFUNG)"/>
    <property type="match status" value="1"/>
</dbReference>
<sequence length="424" mass="47021">MALCSWQLLFFVLNLFSQKFFVSYSDKTFLKDVFLITISAFGGPQAHLVLFFEYLVNKRKYLNEEELTELIALCQMLPGPSSTQTLLAIAYKRGGFKLAMLTLLIWMFPAFTIMTVIALFITQLKNLPEMSKTLQIAQFVQPMAVGFVGYGAIKITQKLVNTKTGFALLIFSALATYFLRSPWAFPVVVVIGGMVTALKYEKQEKMEKKKFVISWRYFIVYGGVFIIVASLGLITKSMPNSEAISLPIRLFENFYRNGSLIFGGGQVLVPALYNEFVEFKKYLSSDEFLSGYALAQAVPGPVFAFSGYIGGLSMRNFGTWGILIGSFVASAGIYLPGAFILFFVLKFWEQLKLYRPVRASLEGINAVSAGMVIAAIFTISENITPNLTNIAIVVLTFSALMFTKLAPPIIILIGIACGIGFSLL</sequence>
<comment type="subcellular location">
    <subcellularLocation>
        <location evidence="1">Cell membrane</location>
        <topology evidence="1">Multi-pass membrane protein</topology>
    </subcellularLocation>
</comment>
<dbReference type="Proteomes" id="UP000199513">
    <property type="component" value="Unassembled WGS sequence"/>
</dbReference>
<reference evidence="8 9" key="1">
    <citation type="submission" date="2016-10" db="EMBL/GenBank/DDBJ databases">
        <authorList>
            <person name="de Groot N.N."/>
        </authorList>
    </citation>
    <scope>NUCLEOTIDE SEQUENCE [LARGE SCALE GENOMIC DNA]</scope>
    <source>
        <strain>GEY</strain>
        <strain evidence="9">DSM 9560</strain>
    </source>
</reference>
<evidence type="ECO:0000256" key="3">
    <source>
        <dbReference type="ARBA" id="ARBA00022475"/>
    </source>
</evidence>
<feature type="transmembrane region" description="Helical" evidence="7">
    <location>
        <begin position="98"/>
        <end position="121"/>
    </location>
</feature>
<feature type="transmembrane region" description="Helical" evidence="7">
    <location>
        <begin position="212"/>
        <end position="234"/>
    </location>
</feature>
<feature type="transmembrane region" description="Helical" evidence="7">
    <location>
        <begin position="254"/>
        <end position="276"/>
    </location>
</feature>
<feature type="transmembrane region" description="Helical" evidence="7">
    <location>
        <begin position="357"/>
        <end position="378"/>
    </location>
</feature>
<evidence type="ECO:0000256" key="4">
    <source>
        <dbReference type="ARBA" id="ARBA00022692"/>
    </source>
</evidence>
<dbReference type="OrthoDB" id="9788907at2"/>
<evidence type="ECO:0000256" key="7">
    <source>
        <dbReference type="SAM" id="Phobius"/>
    </source>
</evidence>
<dbReference type="AlphaFoldDB" id="A0A1I2CK69"/>
<evidence type="ECO:0000313" key="8">
    <source>
        <dbReference type="EMBL" id="SFE68737.1"/>
    </source>
</evidence>
<feature type="transmembrane region" description="Helical" evidence="7">
    <location>
        <begin position="133"/>
        <end position="153"/>
    </location>
</feature>
<dbReference type="EMBL" id="FONY01000005">
    <property type="protein sequence ID" value="SFE68737.1"/>
    <property type="molecule type" value="Genomic_DNA"/>
</dbReference>
<evidence type="ECO:0000256" key="2">
    <source>
        <dbReference type="ARBA" id="ARBA00005262"/>
    </source>
</evidence>
<comment type="similarity">
    <text evidence="2">Belongs to the chromate ion transporter (CHR) (TC 2.A.51) family.</text>
</comment>
<dbReference type="PANTHER" id="PTHR33567">
    <property type="entry name" value="CHROMATE ION TRANSPORTER (EUROFUNG)"/>
    <property type="match status" value="1"/>
</dbReference>
<feature type="transmembrane region" description="Helical" evidence="7">
    <location>
        <begin position="288"/>
        <end position="310"/>
    </location>
</feature>
<dbReference type="STRING" id="1003.SAMN04488541_100550"/>
<feature type="transmembrane region" description="Helical" evidence="7">
    <location>
        <begin position="390"/>
        <end position="423"/>
    </location>
</feature>